<feature type="compositionally biased region" description="Polar residues" evidence="1">
    <location>
        <begin position="742"/>
        <end position="760"/>
    </location>
</feature>
<protein>
    <submittedName>
        <fullName evidence="3">Uncharacterized protein</fullName>
    </submittedName>
</protein>
<evidence type="ECO:0000313" key="4">
    <source>
        <dbReference type="Proteomes" id="UP000277580"/>
    </source>
</evidence>
<dbReference type="EMBL" id="ML119106">
    <property type="protein sequence ID" value="RPB17144.1"/>
    <property type="molecule type" value="Genomic_DNA"/>
</dbReference>
<dbReference type="AlphaFoldDB" id="A0A3N4L2R7"/>
<feature type="region of interest" description="Disordered" evidence="1">
    <location>
        <begin position="722"/>
        <end position="760"/>
    </location>
</feature>
<organism evidence="3 4">
    <name type="scientific">Morchella conica CCBAS932</name>
    <dbReference type="NCBI Taxonomy" id="1392247"/>
    <lineage>
        <taxon>Eukaryota</taxon>
        <taxon>Fungi</taxon>
        <taxon>Dikarya</taxon>
        <taxon>Ascomycota</taxon>
        <taxon>Pezizomycotina</taxon>
        <taxon>Pezizomycetes</taxon>
        <taxon>Pezizales</taxon>
        <taxon>Morchellaceae</taxon>
        <taxon>Morchella</taxon>
    </lineage>
</organism>
<keyword evidence="2" id="KW-1133">Transmembrane helix</keyword>
<feature type="transmembrane region" description="Helical" evidence="2">
    <location>
        <begin position="550"/>
        <end position="571"/>
    </location>
</feature>
<keyword evidence="2" id="KW-0812">Transmembrane</keyword>
<feature type="transmembrane region" description="Helical" evidence="2">
    <location>
        <begin position="146"/>
        <end position="166"/>
    </location>
</feature>
<reference evidence="3 4" key="1">
    <citation type="journal article" date="2018" name="Nat. Ecol. Evol.">
        <title>Pezizomycetes genomes reveal the molecular basis of ectomycorrhizal truffle lifestyle.</title>
        <authorList>
            <person name="Murat C."/>
            <person name="Payen T."/>
            <person name="Noel B."/>
            <person name="Kuo A."/>
            <person name="Morin E."/>
            <person name="Chen J."/>
            <person name="Kohler A."/>
            <person name="Krizsan K."/>
            <person name="Balestrini R."/>
            <person name="Da Silva C."/>
            <person name="Montanini B."/>
            <person name="Hainaut M."/>
            <person name="Levati E."/>
            <person name="Barry K.W."/>
            <person name="Belfiori B."/>
            <person name="Cichocki N."/>
            <person name="Clum A."/>
            <person name="Dockter R.B."/>
            <person name="Fauchery L."/>
            <person name="Guy J."/>
            <person name="Iotti M."/>
            <person name="Le Tacon F."/>
            <person name="Lindquist E.A."/>
            <person name="Lipzen A."/>
            <person name="Malagnac F."/>
            <person name="Mello A."/>
            <person name="Molinier V."/>
            <person name="Miyauchi S."/>
            <person name="Poulain J."/>
            <person name="Riccioni C."/>
            <person name="Rubini A."/>
            <person name="Sitrit Y."/>
            <person name="Splivallo R."/>
            <person name="Traeger S."/>
            <person name="Wang M."/>
            <person name="Zifcakova L."/>
            <person name="Wipf D."/>
            <person name="Zambonelli A."/>
            <person name="Paolocci F."/>
            <person name="Nowrousian M."/>
            <person name="Ottonello S."/>
            <person name="Baldrian P."/>
            <person name="Spatafora J.W."/>
            <person name="Henrissat B."/>
            <person name="Nagy L.G."/>
            <person name="Aury J.M."/>
            <person name="Wincker P."/>
            <person name="Grigoriev I.V."/>
            <person name="Bonfante P."/>
            <person name="Martin F.M."/>
        </authorList>
    </citation>
    <scope>NUCLEOTIDE SEQUENCE [LARGE SCALE GENOMIC DNA]</scope>
    <source>
        <strain evidence="3 4">CCBAS932</strain>
    </source>
</reference>
<dbReference type="Proteomes" id="UP000277580">
    <property type="component" value="Unassembled WGS sequence"/>
</dbReference>
<keyword evidence="2" id="KW-0472">Membrane</keyword>
<dbReference type="OrthoDB" id="5337208at2759"/>
<proteinExistence type="predicted"/>
<feature type="transmembrane region" description="Helical" evidence="2">
    <location>
        <begin position="186"/>
        <end position="208"/>
    </location>
</feature>
<gene>
    <name evidence="3" type="ORF">P167DRAFT_561489</name>
</gene>
<evidence type="ECO:0000256" key="2">
    <source>
        <dbReference type="SAM" id="Phobius"/>
    </source>
</evidence>
<dbReference type="InParanoid" id="A0A3N4L2R7"/>
<evidence type="ECO:0000313" key="3">
    <source>
        <dbReference type="EMBL" id="RPB17144.1"/>
    </source>
</evidence>
<keyword evidence="4" id="KW-1185">Reference proteome</keyword>
<sequence length="760" mass="84335">MQISSKPQGAELFSDPLDNAYILHTLFLMPSNDGGFRGVGVTDRESFYIASGYALLITAIFGSLWQFATYFALVFYPTEDRRTIGQVLSRNKGPIIARKNKDFDDYYHTNSASGEKRDSSALDQDHGIESINAELLNVRRRKANRYIALVAIWNSSDPYTAMVLLIKHATVVFKFDKRAGLFDVAMVVVAFLLVVGGIFAGVVVPANLELGNVAPANPQSVFFAIPDLNNIEQQWVAERVRAPSAQRAVGVVEYAKNQLRERVTFSISEDQVTSYQFNVTGVDFGLQLKDARNFMLKTEGGCSFDNEAYKGTDTEVYRDLYTIYGTNYTLNTFSDANVGGKMIMPRLAGDSDIAEIYNNPNGARLRYYILPDTVGRYSHTKSSDPWYLTEPSPEIDVEYGFPPHFISTGRPPLSCWHQDTWSYKGKEVNLFDLDQLGLDVPKTITDELFRHRFTTPMIFDIGSSLGSSILVMSASSSYGLLDAKAGSYAADLERLVLASYIATQDVLRDTVMTQFSPDIGIFNSALDPATGKPKEGVEKFVVFSTKVKALSLRVLISVPVIYASLYILLLATRCTRFTNSNSGKISRFTLRATGLQAVQLYRMLDEEKCGDRDDWHGRLEHIPYILDAKEVQGKPEQPEKPAARARYSGISMFQDDKYSEITEVGWGGKTGTVVPESRHPYLFIAPKVIQTGTGESRRNHLSLVGPVKYQLKTDERVFSYSGTGNQAIASGPAERSDDGTAEVSSDSKQATVETRAISPN</sequence>
<name>A0A3N4L2R7_9PEZI</name>
<feature type="transmembrane region" description="Helical" evidence="2">
    <location>
        <begin position="53"/>
        <end position="76"/>
    </location>
</feature>
<evidence type="ECO:0000256" key="1">
    <source>
        <dbReference type="SAM" id="MobiDB-lite"/>
    </source>
</evidence>
<accession>A0A3N4L2R7</accession>
<dbReference type="STRING" id="1392247.A0A3N4L2R7"/>